<feature type="domain" description="Plastocyanin-like" evidence="4">
    <location>
        <begin position="397"/>
        <end position="509"/>
    </location>
</feature>
<dbReference type="GO" id="GO:0005507">
    <property type="term" value="F:copper ion binding"/>
    <property type="evidence" value="ECO:0007669"/>
    <property type="project" value="InterPro"/>
</dbReference>
<evidence type="ECO:0000313" key="7">
    <source>
        <dbReference type="EMBL" id="OJX57829.1"/>
    </source>
</evidence>
<dbReference type="CDD" id="cd13853">
    <property type="entry name" value="CuRO_1_Tth-MCO_like"/>
    <property type="match status" value="1"/>
</dbReference>
<dbReference type="InterPro" id="IPR002355">
    <property type="entry name" value="Cu_oxidase_Cu_BS"/>
</dbReference>
<evidence type="ECO:0000259" key="6">
    <source>
        <dbReference type="Pfam" id="PF18962"/>
    </source>
</evidence>
<dbReference type="Proteomes" id="UP000184233">
    <property type="component" value="Unassembled WGS sequence"/>
</dbReference>
<evidence type="ECO:0000259" key="5">
    <source>
        <dbReference type="Pfam" id="PF07732"/>
    </source>
</evidence>
<feature type="chain" id="PRO_5012183214" description="Secretion system C-terminal sorting domain-containing protein" evidence="3">
    <location>
        <begin position="25"/>
        <end position="608"/>
    </location>
</feature>
<dbReference type="GO" id="GO:0016491">
    <property type="term" value="F:oxidoreductase activity"/>
    <property type="evidence" value="ECO:0007669"/>
    <property type="project" value="UniProtKB-KW"/>
</dbReference>
<dbReference type="Pfam" id="PF07731">
    <property type="entry name" value="Cu-oxidase_2"/>
    <property type="match status" value="1"/>
</dbReference>
<dbReference type="InterPro" id="IPR045087">
    <property type="entry name" value="Cu-oxidase_fam"/>
</dbReference>
<name>A0A1M3KZB6_9BACT</name>
<keyword evidence="2" id="KW-0560">Oxidoreductase</keyword>
<dbReference type="PANTHER" id="PTHR11709:SF518">
    <property type="entry name" value="MULTICOPPER OXIDASE"/>
    <property type="match status" value="1"/>
</dbReference>
<accession>A0A1M3KZB6</accession>
<dbReference type="AlphaFoldDB" id="A0A1M3KZB6"/>
<dbReference type="PANTHER" id="PTHR11709">
    <property type="entry name" value="MULTI-COPPER OXIDASE"/>
    <property type="match status" value="1"/>
</dbReference>
<evidence type="ECO:0000256" key="3">
    <source>
        <dbReference type="SAM" id="SignalP"/>
    </source>
</evidence>
<reference evidence="7 8" key="1">
    <citation type="submission" date="2016-09" db="EMBL/GenBank/DDBJ databases">
        <title>Genome-resolved meta-omics ties microbial dynamics to process performance in biotechnology for thiocyanate degradation.</title>
        <authorList>
            <person name="Kantor R.S."/>
            <person name="Huddy R.J."/>
            <person name="Iyer R."/>
            <person name="Thomas B.C."/>
            <person name="Brown C.T."/>
            <person name="Anantharaman K."/>
            <person name="Tringe S."/>
            <person name="Hettich R.L."/>
            <person name="Harrison S.T."/>
            <person name="Banfield J.F."/>
        </authorList>
    </citation>
    <scope>NUCLEOTIDE SEQUENCE [LARGE SCALE GENOMIC DNA]</scope>
    <source>
        <strain evidence="7">59-99</strain>
    </source>
</reference>
<dbReference type="InterPro" id="IPR008972">
    <property type="entry name" value="Cupredoxin"/>
</dbReference>
<dbReference type="SUPFAM" id="SSF49503">
    <property type="entry name" value="Cupredoxins"/>
    <property type="match status" value="3"/>
</dbReference>
<gene>
    <name evidence="7" type="ORF">BGO89_07620</name>
</gene>
<dbReference type="InterPro" id="IPR026444">
    <property type="entry name" value="Secre_tail"/>
</dbReference>
<dbReference type="PROSITE" id="PS00080">
    <property type="entry name" value="MULTICOPPER_OXIDASE2"/>
    <property type="match status" value="1"/>
</dbReference>
<evidence type="ECO:0000259" key="4">
    <source>
        <dbReference type="Pfam" id="PF07731"/>
    </source>
</evidence>
<organism evidence="7 8">
    <name type="scientific">Candidatus Kapaibacterium thiocyanatum</name>
    <dbReference type="NCBI Taxonomy" id="1895771"/>
    <lineage>
        <taxon>Bacteria</taxon>
        <taxon>Pseudomonadati</taxon>
        <taxon>Candidatus Kapaibacteriota</taxon>
        <taxon>Candidatus Kapaibacteriia</taxon>
        <taxon>Candidatus Kapaibacteriales</taxon>
        <taxon>Candidatus Kapaibacteriaceae</taxon>
        <taxon>Candidatus Kapaibacterium</taxon>
    </lineage>
</organism>
<evidence type="ECO:0000256" key="2">
    <source>
        <dbReference type="ARBA" id="ARBA00023002"/>
    </source>
</evidence>
<feature type="domain" description="Plastocyanin-like" evidence="5">
    <location>
        <begin position="109"/>
        <end position="181"/>
    </location>
</feature>
<sequence length="608" mass="67701">MGLRYVSLTVMAAAFLASAGTVQAQLEELRQPEQKRSEAGVLNMELRCRMDAVTVAGKTIQARLYNATMPSATMHVRAGDTLKIKLINDMPPNEDQDLPDQGNYPQRINTTNIHTHGLNVEPDGYADNVLLSILPGETVDYVIPIPSDHPSGSYWYHPHHHASTMPQVMSGMAGFIVVDDEMGKTPEDLYNIPDVQMIFQALTYHPNTMTIPWPKRSGAGFGAYSGTVNTPIVVNGMEQAKLTLRPGEIRRFRMCNALNSDIVRIHLKRGQGDTARALDVTEIALDGIYLRRPMNRDFVELIPGDRSDILVQAPDDGAEYWVVMDHYDQSYRFKSSRDLVRLDISGEPNTMQMPTALPVSFAKGDIEASEITGHRNVYFSIVNSDSVGKSTDTTLITRVFQVDSMPFNHDVTNMTLKAGDVEEWYITNDSRGFHPFHIHVNEFQVVGVRKLGSSDSTVIDEPVWNDVVMLDTMATTRIRMRLSDVSGKTVMHCHFLGHEDMGMMNVIDIVPKTSAIHEAPWTEPELFPNPAVGRYTTVRIHVPDFLNGTPVDIAIHDITGAVVHKRTVTGGQETMVTLDVADLTAGTYYVLVRGGRNYHESSKLVLIR</sequence>
<dbReference type="InterPro" id="IPR011707">
    <property type="entry name" value="Cu-oxidase-like_N"/>
</dbReference>
<evidence type="ECO:0000256" key="1">
    <source>
        <dbReference type="ARBA" id="ARBA00022723"/>
    </source>
</evidence>
<dbReference type="InterPro" id="IPR011706">
    <property type="entry name" value="Cu-oxidase_C"/>
</dbReference>
<evidence type="ECO:0008006" key="9">
    <source>
        <dbReference type="Google" id="ProtNLM"/>
    </source>
</evidence>
<keyword evidence="3" id="KW-0732">Signal</keyword>
<dbReference type="NCBIfam" id="TIGR04183">
    <property type="entry name" value="Por_Secre_tail"/>
    <property type="match status" value="1"/>
</dbReference>
<dbReference type="Pfam" id="PF18962">
    <property type="entry name" value="Por_Secre_tail"/>
    <property type="match status" value="1"/>
</dbReference>
<comment type="caution">
    <text evidence="7">The sequence shown here is derived from an EMBL/GenBank/DDBJ whole genome shotgun (WGS) entry which is preliminary data.</text>
</comment>
<protein>
    <recommendedName>
        <fullName evidence="9">Secretion system C-terminal sorting domain-containing protein</fullName>
    </recommendedName>
</protein>
<dbReference type="STRING" id="1895771.BGO89_07620"/>
<proteinExistence type="predicted"/>
<keyword evidence="1" id="KW-0479">Metal-binding</keyword>
<evidence type="ECO:0000313" key="8">
    <source>
        <dbReference type="Proteomes" id="UP000184233"/>
    </source>
</evidence>
<dbReference type="Pfam" id="PF07732">
    <property type="entry name" value="Cu-oxidase_3"/>
    <property type="match status" value="1"/>
</dbReference>
<dbReference type="Gene3D" id="2.60.40.420">
    <property type="entry name" value="Cupredoxins - blue copper proteins"/>
    <property type="match status" value="3"/>
</dbReference>
<feature type="domain" description="Secretion system C-terminal sorting" evidence="6">
    <location>
        <begin position="526"/>
        <end position="605"/>
    </location>
</feature>
<dbReference type="EMBL" id="MKVH01000021">
    <property type="protein sequence ID" value="OJX57829.1"/>
    <property type="molecule type" value="Genomic_DNA"/>
</dbReference>
<feature type="signal peptide" evidence="3">
    <location>
        <begin position="1"/>
        <end position="24"/>
    </location>
</feature>